<keyword evidence="5" id="KW-1185">Reference proteome</keyword>
<name>A0A2A7UW09_COMTR</name>
<dbReference type="GO" id="GO:0016740">
    <property type="term" value="F:transferase activity"/>
    <property type="evidence" value="ECO:0007669"/>
    <property type="project" value="UniProtKB-KW"/>
</dbReference>
<dbReference type="InterPro" id="IPR006840">
    <property type="entry name" value="ChaC"/>
</dbReference>
<dbReference type="GO" id="GO:0005737">
    <property type="term" value="C:cytoplasm"/>
    <property type="evidence" value="ECO:0007669"/>
    <property type="project" value="TreeGrafter"/>
</dbReference>
<protein>
    <recommendedName>
        <fullName evidence="1">glutathione-specific gamma-glutamylcyclotransferase</fullName>
        <ecNumber evidence="1">4.3.2.7</ecNumber>
    </recommendedName>
</protein>
<dbReference type="PANTHER" id="PTHR12192:SF2">
    <property type="entry name" value="GLUTATHIONE-SPECIFIC GAMMA-GLUTAMYLCYCLOTRANSFERASE 2"/>
    <property type="match status" value="1"/>
</dbReference>
<dbReference type="RefSeq" id="WP_066531874.1">
    <property type="nucleotide sequence ID" value="NZ_DALZQJ010000001.1"/>
</dbReference>
<sequence>MSEVPTLLPAAPGRDPRTFLEQTLQQWGGEQDLWVFGYGSLIWRPEFDFAERRDAKVHGWHRALKMWSRINRGTPERPGLVFAMLPGGSCQGAAFRIPARQGHETLHALWQREMPLATYDPRWLQCSTPEGPVRALAFTLSRHSPSYCGTLPPEQYQRIFAESAGIYGTTRDYALATYDGLQAMGIRDRALEQVLHWGKAWEDRQPPAPPQARTGHQPRGR</sequence>
<evidence type="ECO:0000313" key="5">
    <source>
        <dbReference type="Proteomes" id="UP000220246"/>
    </source>
</evidence>
<keyword evidence="4" id="KW-0808">Transferase</keyword>
<keyword evidence="2" id="KW-0456">Lyase</keyword>
<gene>
    <name evidence="4" type="ORF">CRM82_13320</name>
</gene>
<dbReference type="AlphaFoldDB" id="A0A2A7UW09"/>
<dbReference type="PANTHER" id="PTHR12192">
    <property type="entry name" value="CATION TRANSPORT PROTEIN CHAC-RELATED"/>
    <property type="match status" value="1"/>
</dbReference>
<dbReference type="Gene3D" id="3.10.490.10">
    <property type="entry name" value="Gamma-glutamyl cyclotransferase-like"/>
    <property type="match status" value="1"/>
</dbReference>
<dbReference type="CDD" id="cd06661">
    <property type="entry name" value="GGCT_like"/>
    <property type="match status" value="1"/>
</dbReference>
<dbReference type="EMBL" id="PDEA01000001">
    <property type="protein sequence ID" value="PEH89448.1"/>
    <property type="molecule type" value="Genomic_DNA"/>
</dbReference>
<dbReference type="GeneID" id="80801598"/>
<proteinExistence type="predicted"/>
<dbReference type="GO" id="GO:0006751">
    <property type="term" value="P:glutathione catabolic process"/>
    <property type="evidence" value="ECO:0007669"/>
    <property type="project" value="InterPro"/>
</dbReference>
<dbReference type="SUPFAM" id="SSF110857">
    <property type="entry name" value="Gamma-glutamyl cyclotransferase-like"/>
    <property type="match status" value="1"/>
</dbReference>
<dbReference type="Proteomes" id="UP000220246">
    <property type="component" value="Unassembled WGS sequence"/>
</dbReference>
<dbReference type="Pfam" id="PF04752">
    <property type="entry name" value="ChaC"/>
    <property type="match status" value="1"/>
</dbReference>
<dbReference type="OrthoDB" id="9795692at2"/>
<dbReference type="GO" id="GO:0061928">
    <property type="term" value="F:glutathione specific gamma-glutamylcyclotransferase activity"/>
    <property type="evidence" value="ECO:0007669"/>
    <property type="project" value="UniProtKB-EC"/>
</dbReference>
<dbReference type="EC" id="4.3.2.7" evidence="1"/>
<dbReference type="STRING" id="1219032.GCA_001515545_00017"/>
<organism evidence="4 5">
    <name type="scientific">Comamonas terrigena</name>
    <dbReference type="NCBI Taxonomy" id="32013"/>
    <lineage>
        <taxon>Bacteria</taxon>
        <taxon>Pseudomonadati</taxon>
        <taxon>Pseudomonadota</taxon>
        <taxon>Betaproteobacteria</taxon>
        <taxon>Burkholderiales</taxon>
        <taxon>Comamonadaceae</taxon>
        <taxon>Comamonas</taxon>
    </lineage>
</organism>
<dbReference type="InterPro" id="IPR036568">
    <property type="entry name" value="GGCT-like_sf"/>
</dbReference>
<comment type="caution">
    <text evidence="4">The sequence shown here is derived from an EMBL/GenBank/DDBJ whole genome shotgun (WGS) entry which is preliminary data.</text>
</comment>
<evidence type="ECO:0000256" key="2">
    <source>
        <dbReference type="ARBA" id="ARBA00023239"/>
    </source>
</evidence>
<reference evidence="5" key="1">
    <citation type="submission" date="2017-09" db="EMBL/GenBank/DDBJ databases">
        <title>FDA dAtabase for Regulatory Grade micrObial Sequences (FDA-ARGOS): Supporting development and validation of Infectious Disease Dx tests.</title>
        <authorList>
            <person name="Minogue T."/>
            <person name="Wolcott M."/>
            <person name="Wasieloski L."/>
            <person name="Aguilar W."/>
            <person name="Moore D."/>
            <person name="Tallon L."/>
            <person name="Sadzewicz L."/>
            <person name="Ott S."/>
            <person name="Zhao X."/>
            <person name="Nagaraj S."/>
            <person name="Vavikolanu K."/>
            <person name="Aluvathingal J."/>
            <person name="Nadendla S."/>
            <person name="Sichtig H."/>
        </authorList>
    </citation>
    <scope>NUCLEOTIDE SEQUENCE [LARGE SCALE GENOMIC DNA]</scope>
    <source>
        <strain evidence="5">FDAARGOS_394</strain>
    </source>
</reference>
<dbReference type="InterPro" id="IPR013024">
    <property type="entry name" value="GGCT-like"/>
</dbReference>
<accession>A0A2A7UW09</accession>
<feature type="region of interest" description="Disordered" evidence="3">
    <location>
        <begin position="201"/>
        <end position="221"/>
    </location>
</feature>
<evidence type="ECO:0000256" key="3">
    <source>
        <dbReference type="SAM" id="MobiDB-lite"/>
    </source>
</evidence>
<evidence type="ECO:0000313" key="4">
    <source>
        <dbReference type="EMBL" id="PEH89448.1"/>
    </source>
</evidence>
<evidence type="ECO:0000256" key="1">
    <source>
        <dbReference type="ARBA" id="ARBA00012344"/>
    </source>
</evidence>